<keyword evidence="4" id="KW-1185">Reference proteome</keyword>
<evidence type="ECO:0000313" key="4">
    <source>
        <dbReference type="Proteomes" id="UP000649799"/>
    </source>
</evidence>
<dbReference type="RefSeq" id="WP_166146552.1">
    <property type="nucleotide sequence ID" value="NZ_JAANYN010000004.1"/>
</dbReference>
<proteinExistence type="predicted"/>
<gene>
    <name evidence="3" type="ORF">G9Q97_10335</name>
</gene>
<dbReference type="Proteomes" id="UP000649799">
    <property type="component" value="Unassembled WGS sequence"/>
</dbReference>
<protein>
    <submittedName>
        <fullName evidence="3">DUF1835 domain-containing protein</fullName>
    </submittedName>
</protein>
<sequence length="270" mass="32261">MEKNQTHIVFGHQEQLKCNIELRPYIGKIVSLKDYLQIGPLYNLHEFEGKYHRQEWFNTNFTSMIEVCHTYQWQQDILKIEYLKHTLTPSSILYIWSGNFITDILGTARLLYELRNINIRIEMTDFNNIQLPHRNGKQWTPSHLTVVHSEDCGTVAKSFYPLDLKKRKYWQDLWISLVKQKGTLRILDGKDNFITKDENYFDHYLKAYMSTEFQNPIRIVGHVLVDTGFAVSDHFFFWRFREMVQSHEAEAEGNIHDIREYLIRLPKKAE</sequence>
<feature type="domain" description="DUF1835" evidence="1">
    <location>
        <begin position="7"/>
        <end position="122"/>
    </location>
</feature>
<dbReference type="Pfam" id="PF12395">
    <property type="entry name" value="DUF3658"/>
    <property type="match status" value="1"/>
</dbReference>
<dbReference type="InterPro" id="IPR014973">
    <property type="entry name" value="DUF1835"/>
</dbReference>
<reference evidence="3 4" key="1">
    <citation type="submission" date="2020-03" db="EMBL/GenBank/DDBJ databases">
        <title>Cyclobacterium plantarum sp. nov., a marine bacterium isolated from a coastal-marine wetland.</title>
        <authorList>
            <person name="Sanchez-Porro C."/>
            <person name="Ventosa A."/>
            <person name="Amoozegar M."/>
        </authorList>
    </citation>
    <scope>NUCLEOTIDE SEQUENCE [LARGE SCALE GENOMIC DNA]</scope>
    <source>
        <strain evidence="3 4">GBPx2</strain>
    </source>
</reference>
<evidence type="ECO:0000259" key="1">
    <source>
        <dbReference type="Pfam" id="PF08874"/>
    </source>
</evidence>
<accession>A0ABX0H5T3</accession>
<evidence type="ECO:0000259" key="2">
    <source>
        <dbReference type="Pfam" id="PF12395"/>
    </source>
</evidence>
<feature type="domain" description="DUF3658" evidence="2">
    <location>
        <begin position="162"/>
        <end position="261"/>
    </location>
</feature>
<dbReference type="EMBL" id="JAANYN010000004">
    <property type="protein sequence ID" value="NHE57209.1"/>
    <property type="molecule type" value="Genomic_DNA"/>
</dbReference>
<name>A0ABX0H5T3_9BACT</name>
<organism evidence="3 4">
    <name type="scientific">Cyclobacterium plantarum</name>
    <dbReference type="NCBI Taxonomy" id="2716263"/>
    <lineage>
        <taxon>Bacteria</taxon>
        <taxon>Pseudomonadati</taxon>
        <taxon>Bacteroidota</taxon>
        <taxon>Cytophagia</taxon>
        <taxon>Cytophagales</taxon>
        <taxon>Cyclobacteriaceae</taxon>
        <taxon>Cyclobacterium</taxon>
    </lineage>
</organism>
<evidence type="ECO:0000313" key="3">
    <source>
        <dbReference type="EMBL" id="NHE57209.1"/>
    </source>
</evidence>
<dbReference type="Pfam" id="PF08874">
    <property type="entry name" value="DUF1835"/>
    <property type="match status" value="1"/>
</dbReference>
<comment type="caution">
    <text evidence="3">The sequence shown here is derived from an EMBL/GenBank/DDBJ whole genome shotgun (WGS) entry which is preliminary data.</text>
</comment>
<dbReference type="InterPro" id="IPR022123">
    <property type="entry name" value="DUF3658"/>
</dbReference>